<proteinExistence type="predicted"/>
<organism evidence="2 3">
    <name type="scientific">Mycena chlorophos</name>
    <name type="common">Agaric fungus</name>
    <name type="synonym">Agaricus chlorophos</name>
    <dbReference type="NCBI Taxonomy" id="658473"/>
    <lineage>
        <taxon>Eukaryota</taxon>
        <taxon>Fungi</taxon>
        <taxon>Dikarya</taxon>
        <taxon>Basidiomycota</taxon>
        <taxon>Agaricomycotina</taxon>
        <taxon>Agaricomycetes</taxon>
        <taxon>Agaricomycetidae</taxon>
        <taxon>Agaricales</taxon>
        <taxon>Marasmiineae</taxon>
        <taxon>Mycenaceae</taxon>
        <taxon>Mycena</taxon>
    </lineage>
</organism>
<keyword evidence="3" id="KW-1185">Reference proteome</keyword>
<evidence type="ECO:0000256" key="1">
    <source>
        <dbReference type="SAM" id="MobiDB-lite"/>
    </source>
</evidence>
<reference evidence="2" key="1">
    <citation type="submission" date="2014-09" db="EMBL/GenBank/DDBJ databases">
        <title>Genome sequence of the luminous mushroom Mycena chlorophos for searching fungal bioluminescence genes.</title>
        <authorList>
            <person name="Tanaka Y."/>
            <person name="Kasuga D."/>
            <person name="Oba Y."/>
            <person name="Hase S."/>
            <person name="Sato K."/>
            <person name="Oba Y."/>
            <person name="Sakakibara Y."/>
        </authorList>
    </citation>
    <scope>NUCLEOTIDE SEQUENCE</scope>
</reference>
<evidence type="ECO:0000313" key="3">
    <source>
        <dbReference type="Proteomes" id="UP000815677"/>
    </source>
</evidence>
<dbReference type="Proteomes" id="UP000815677">
    <property type="component" value="Unassembled WGS sequence"/>
</dbReference>
<sequence>MVDVSRKVGQSRVTGPTHLVSRDHPILPPSMYPFLVAQLDHFFPDYLHLAATPENGPAKLLHHFCLATVATGMDDSLRARLSQASASPSASTYPLRRASTRCSKQNSPSKSRWCFAGSGDDGRSAWMCAEMGCMSITGTGYALRVARLSHLRLHRCIRLQPILAVFTTLSGHRRHPRSLLGLDRRGAATGVSQSGVSMLDDAKDQSLNRTTDGRSSLSSPSLSQVQFGGISESTTMIPKKPRMRARRAERTGGWKARLLVSRKNTILIDAMRKGFWRSVDPKHALRLLRQIQSAPKKNKPSNIFSGYCMLFPLPGHDIRQS</sequence>
<feature type="region of interest" description="Disordered" evidence="1">
    <location>
        <begin position="1"/>
        <end position="22"/>
    </location>
</feature>
<gene>
    <name evidence="2" type="ORF">MCHLO_03817</name>
</gene>
<dbReference type="EMBL" id="DF842209">
    <property type="protein sequence ID" value="GAT46281.1"/>
    <property type="molecule type" value="Genomic_DNA"/>
</dbReference>
<accession>A0ABQ0L595</accession>
<evidence type="ECO:0000313" key="2">
    <source>
        <dbReference type="EMBL" id="GAT46281.1"/>
    </source>
</evidence>
<name>A0ABQ0L595_MYCCL</name>
<protein>
    <submittedName>
        <fullName evidence="2">Uncharacterized protein</fullName>
    </submittedName>
</protein>
<feature type="region of interest" description="Disordered" evidence="1">
    <location>
        <begin position="191"/>
        <end position="224"/>
    </location>
</feature>